<accession>A0A6A6FSH1</accession>
<evidence type="ECO:0000313" key="2">
    <source>
        <dbReference type="EMBL" id="KAF2216319.1"/>
    </source>
</evidence>
<proteinExistence type="predicted"/>
<protein>
    <submittedName>
        <fullName evidence="2">Uncharacterized protein</fullName>
    </submittedName>
</protein>
<feature type="region of interest" description="Disordered" evidence="1">
    <location>
        <begin position="318"/>
        <end position="339"/>
    </location>
</feature>
<dbReference type="Proteomes" id="UP000799539">
    <property type="component" value="Unassembled WGS sequence"/>
</dbReference>
<keyword evidence="3" id="KW-1185">Reference proteome</keyword>
<organism evidence="2 3">
    <name type="scientific">Cercospora zeae-maydis SCOH1-5</name>
    <dbReference type="NCBI Taxonomy" id="717836"/>
    <lineage>
        <taxon>Eukaryota</taxon>
        <taxon>Fungi</taxon>
        <taxon>Dikarya</taxon>
        <taxon>Ascomycota</taxon>
        <taxon>Pezizomycotina</taxon>
        <taxon>Dothideomycetes</taxon>
        <taxon>Dothideomycetidae</taxon>
        <taxon>Mycosphaerellales</taxon>
        <taxon>Mycosphaerellaceae</taxon>
        <taxon>Cercospora</taxon>
    </lineage>
</organism>
<evidence type="ECO:0000313" key="3">
    <source>
        <dbReference type="Proteomes" id="UP000799539"/>
    </source>
</evidence>
<sequence length="339" mass="37700">MQICSLRHAYDSLSFHSSDHSHHRRVGGGIVAAASSWASGMRATGPPPLITVTAGEAPSACVNHTGCRPNDEQAAQEQLQVRLRRNGAAPPHGIHVKRDHGSSVAVTIGLQGHARYSRHAIDALLTPDSLQEANRQLSPLLRLPGDVLERIVKHSVSYSHDVVTEAKEPGLLRTCHALRSMASKAYFSQNTFKRKRRLSEDNLEQWAKVRVGENRRFVRKVRIGPPTHCNNEDAQQEASMVEKAYGLTPGSVWCLSEDDYENDYTWWVNSRGETEICEEKTSDEDQRSPDCFEAVESSAKPAASWYCTSWAQGHHATDYFSLRRAPPTPESRPSASDLR</sequence>
<gene>
    <name evidence="2" type="ORF">CERZMDRAFT_116383</name>
</gene>
<dbReference type="AlphaFoldDB" id="A0A6A6FSH1"/>
<name>A0A6A6FSH1_9PEZI</name>
<evidence type="ECO:0000256" key="1">
    <source>
        <dbReference type="SAM" id="MobiDB-lite"/>
    </source>
</evidence>
<dbReference type="OrthoDB" id="3623146at2759"/>
<reference evidence="2" key="1">
    <citation type="journal article" date="2020" name="Stud. Mycol.">
        <title>101 Dothideomycetes genomes: a test case for predicting lifestyles and emergence of pathogens.</title>
        <authorList>
            <person name="Haridas S."/>
            <person name="Albert R."/>
            <person name="Binder M."/>
            <person name="Bloem J."/>
            <person name="Labutti K."/>
            <person name="Salamov A."/>
            <person name="Andreopoulos B."/>
            <person name="Baker S."/>
            <person name="Barry K."/>
            <person name="Bills G."/>
            <person name="Bluhm B."/>
            <person name="Cannon C."/>
            <person name="Castanera R."/>
            <person name="Culley D."/>
            <person name="Daum C."/>
            <person name="Ezra D."/>
            <person name="Gonzalez J."/>
            <person name="Henrissat B."/>
            <person name="Kuo A."/>
            <person name="Liang C."/>
            <person name="Lipzen A."/>
            <person name="Lutzoni F."/>
            <person name="Magnuson J."/>
            <person name="Mondo S."/>
            <person name="Nolan M."/>
            <person name="Ohm R."/>
            <person name="Pangilinan J."/>
            <person name="Park H.-J."/>
            <person name="Ramirez L."/>
            <person name="Alfaro M."/>
            <person name="Sun H."/>
            <person name="Tritt A."/>
            <person name="Yoshinaga Y."/>
            <person name="Zwiers L.-H."/>
            <person name="Turgeon B."/>
            <person name="Goodwin S."/>
            <person name="Spatafora J."/>
            <person name="Crous P."/>
            <person name="Grigoriev I."/>
        </authorList>
    </citation>
    <scope>NUCLEOTIDE SEQUENCE</scope>
    <source>
        <strain evidence="2">SCOH1-5</strain>
    </source>
</reference>
<dbReference type="EMBL" id="ML992664">
    <property type="protein sequence ID" value="KAF2216319.1"/>
    <property type="molecule type" value="Genomic_DNA"/>
</dbReference>